<reference evidence="2" key="1">
    <citation type="submission" date="2021-06" db="EMBL/GenBank/DDBJ databases">
        <authorList>
            <person name="Kallberg Y."/>
            <person name="Tangrot J."/>
            <person name="Rosling A."/>
        </authorList>
    </citation>
    <scope>NUCLEOTIDE SEQUENCE</scope>
    <source>
        <strain evidence="2">MA453B</strain>
    </source>
</reference>
<evidence type="ECO:0000256" key="1">
    <source>
        <dbReference type="SAM" id="MobiDB-lite"/>
    </source>
</evidence>
<organism evidence="2 3">
    <name type="scientific">Dentiscutata erythropus</name>
    <dbReference type="NCBI Taxonomy" id="1348616"/>
    <lineage>
        <taxon>Eukaryota</taxon>
        <taxon>Fungi</taxon>
        <taxon>Fungi incertae sedis</taxon>
        <taxon>Mucoromycota</taxon>
        <taxon>Glomeromycotina</taxon>
        <taxon>Glomeromycetes</taxon>
        <taxon>Diversisporales</taxon>
        <taxon>Gigasporaceae</taxon>
        <taxon>Dentiscutata</taxon>
    </lineage>
</organism>
<evidence type="ECO:0000313" key="3">
    <source>
        <dbReference type="Proteomes" id="UP000789405"/>
    </source>
</evidence>
<feature type="region of interest" description="Disordered" evidence="1">
    <location>
        <begin position="30"/>
        <end position="50"/>
    </location>
</feature>
<gene>
    <name evidence="2" type="ORF">DERYTH_LOCUS11861</name>
</gene>
<dbReference type="Proteomes" id="UP000789405">
    <property type="component" value="Unassembled WGS sequence"/>
</dbReference>
<name>A0A9N9EKY4_9GLOM</name>
<dbReference type="OrthoDB" id="2443991at2759"/>
<sequence>MPKTLVWCTCSICSLSKDGSLWKLKSARTRHHKRDRRNKRSPSDELELQNTIQNQATYGFYQGTFEPELNNLENDNEFGEGSRNNNRLENVNRLENGFEYANEFENGLDYNNEFEGINESENGSEIDEFEDWSENDSSDSSIASSTLTDNEEDTSFISSELATVIRLLKGNYESHNNKTN</sequence>
<dbReference type="EMBL" id="CAJVPY010007533">
    <property type="protein sequence ID" value="CAG8681989.1"/>
    <property type="molecule type" value="Genomic_DNA"/>
</dbReference>
<feature type="region of interest" description="Disordered" evidence="1">
    <location>
        <begin position="130"/>
        <end position="156"/>
    </location>
</feature>
<feature type="compositionally biased region" description="Basic residues" evidence="1">
    <location>
        <begin position="30"/>
        <end position="40"/>
    </location>
</feature>
<evidence type="ECO:0000313" key="2">
    <source>
        <dbReference type="EMBL" id="CAG8681989.1"/>
    </source>
</evidence>
<dbReference type="AlphaFoldDB" id="A0A9N9EKY4"/>
<proteinExistence type="predicted"/>
<comment type="caution">
    <text evidence="2">The sequence shown here is derived from an EMBL/GenBank/DDBJ whole genome shotgun (WGS) entry which is preliminary data.</text>
</comment>
<protein>
    <submittedName>
        <fullName evidence="2">13314_t:CDS:1</fullName>
    </submittedName>
</protein>
<keyword evidence="3" id="KW-1185">Reference proteome</keyword>
<accession>A0A9N9EKY4</accession>